<keyword evidence="3" id="KW-1185">Reference proteome</keyword>
<reference evidence="2" key="1">
    <citation type="submission" date="2014-09" db="EMBL/GenBank/DDBJ databases">
        <title>Genome sequence of the luminous mushroom Mycena chlorophos for searching fungal bioluminescence genes.</title>
        <authorList>
            <person name="Tanaka Y."/>
            <person name="Kasuga D."/>
            <person name="Oba Y."/>
            <person name="Hase S."/>
            <person name="Sato K."/>
            <person name="Oba Y."/>
            <person name="Sakakibara Y."/>
        </authorList>
    </citation>
    <scope>NUCLEOTIDE SEQUENCE</scope>
</reference>
<feature type="compositionally biased region" description="Polar residues" evidence="1">
    <location>
        <begin position="92"/>
        <end position="105"/>
    </location>
</feature>
<feature type="compositionally biased region" description="Low complexity" evidence="1">
    <location>
        <begin position="30"/>
        <end position="44"/>
    </location>
</feature>
<feature type="compositionally biased region" description="Basic and acidic residues" evidence="1">
    <location>
        <begin position="427"/>
        <end position="441"/>
    </location>
</feature>
<evidence type="ECO:0000313" key="3">
    <source>
        <dbReference type="Proteomes" id="UP000815677"/>
    </source>
</evidence>
<feature type="region of interest" description="Disordered" evidence="1">
    <location>
        <begin position="392"/>
        <end position="517"/>
    </location>
</feature>
<feature type="region of interest" description="Disordered" evidence="1">
    <location>
        <begin position="602"/>
        <end position="626"/>
    </location>
</feature>
<accession>A0ABQ0L392</accession>
<feature type="region of interest" description="Disordered" evidence="1">
    <location>
        <begin position="1"/>
        <end position="125"/>
    </location>
</feature>
<proteinExistence type="predicted"/>
<evidence type="ECO:0000313" key="2">
    <source>
        <dbReference type="EMBL" id="GAT45638.1"/>
    </source>
</evidence>
<dbReference type="EMBL" id="DF841628">
    <property type="protein sequence ID" value="GAT45638.1"/>
    <property type="molecule type" value="Genomic_DNA"/>
</dbReference>
<gene>
    <name evidence="2" type="ORF">MCHLO_03203</name>
</gene>
<feature type="compositionally biased region" description="Gly residues" evidence="1">
    <location>
        <begin position="110"/>
        <end position="119"/>
    </location>
</feature>
<protein>
    <recommendedName>
        <fullName evidence="4">F-box domain-containing protein</fullName>
    </recommendedName>
</protein>
<name>A0ABQ0L392_MYCCL</name>
<evidence type="ECO:0000256" key="1">
    <source>
        <dbReference type="SAM" id="MobiDB-lite"/>
    </source>
</evidence>
<feature type="compositionally biased region" description="Basic and acidic residues" evidence="1">
    <location>
        <begin position="407"/>
        <end position="417"/>
    </location>
</feature>
<sequence>MFDGPLPQTHRRGTIAAGVEVEVGDQSVNKRPSSSRAPRGSLLLPRRRRWRPSKSKPTAILPSRLCPGASPSSPSPTSPDSARGSCGMARHSSATGWASPPSSWPNCMPAGGGGGGGGGKKSKKKKAKAKAIAQPNAAPWYELWGTYGDHPRYHDPFDSSMPPSARLVVATEEFESHYGIKNLQSVLPDVYHVFRILKIFVGAQDPKEGQKLGKGSAPADADMDEHMSDDDDFDGADDGVPYTANDMETTVPPVVDAEAEAESQPADEPQPVDPLVLKAQRFTDDPEHGVKVFLSSYFHDQGFIYNAKRITAAPHLLRHFLAFLARTSVIAKSDLVKALAVVERAVVDLPGTKVLSSALPDKFGRALVGVGAEGWGRVGVHVLDLGLEREGGGARIDVPESGGEGGGAREEYSKAEEDGKEDEGDKGEETGRPAKRARTEAETEAMPEEPTIVADSETREKINAAGDVEMPPTTDGGWGSSGGGGGGWGDKSGDGDGGWGADSAGGGGGGGWGDDDAAAATTAAANANAGFVHEPTPTLESVLGPLASPSIVEEIRKTLRPGFAERSMRRLTGVTLPNTGGDSEAALPLAKLTFAPWLEWKSSTDSSHNAPNLVRPSESSSPHDMEKDSITVLVSLEAGEAVKPYVGMGVWGTWVRVERVEDEKVPVGEGEGEGGKVVQGMEGKWYVEDVMMVIPSYWANEDLSSPLMSASASSPFLPPELEQRIFCSLAYEQPYEVPSLMLVAWRVKEWVEPVLYRTLVVGFQRGFSSDALPHLTGPTLPKVLHTPRLRTLLGTAVRNLLIDEGYDITRKYVAEVLSLCHNVQNLVLLPHVAMHGTLDHLRELKQLQCRLALFFECETDVRVAHHPALAQLTHLEVFDIEPLQNLEAWSQILALPSLTHLAISSGSSPYLVGQPTDLLLGALHPRGKLQAFVVIYYSITPSRDPQGKVEQRLQENPSFVALSNLEMWSLRWGNATLRFEDDLWTQADKHILRRRAGETEARYY</sequence>
<feature type="compositionally biased region" description="Acidic residues" evidence="1">
    <location>
        <begin position="221"/>
        <end position="230"/>
    </location>
</feature>
<dbReference type="Proteomes" id="UP000815677">
    <property type="component" value="Unassembled WGS sequence"/>
</dbReference>
<feature type="region of interest" description="Disordered" evidence="1">
    <location>
        <begin position="207"/>
        <end position="230"/>
    </location>
</feature>
<feature type="compositionally biased region" description="Gly residues" evidence="1">
    <location>
        <begin position="476"/>
        <end position="512"/>
    </location>
</feature>
<organism evidence="2 3">
    <name type="scientific">Mycena chlorophos</name>
    <name type="common">Agaric fungus</name>
    <name type="synonym">Agaricus chlorophos</name>
    <dbReference type="NCBI Taxonomy" id="658473"/>
    <lineage>
        <taxon>Eukaryota</taxon>
        <taxon>Fungi</taxon>
        <taxon>Dikarya</taxon>
        <taxon>Basidiomycota</taxon>
        <taxon>Agaricomycotina</taxon>
        <taxon>Agaricomycetes</taxon>
        <taxon>Agaricomycetidae</taxon>
        <taxon>Agaricales</taxon>
        <taxon>Marasmiineae</taxon>
        <taxon>Mycenaceae</taxon>
        <taxon>Mycena</taxon>
    </lineage>
</organism>
<evidence type="ECO:0008006" key="4">
    <source>
        <dbReference type="Google" id="ProtNLM"/>
    </source>
</evidence>
<feature type="compositionally biased region" description="Basic residues" evidence="1">
    <location>
        <begin position="45"/>
        <end position="54"/>
    </location>
</feature>